<organism evidence="1 2">
    <name type="scientific">Candidatus Magasanikbacteria bacterium CG_4_9_14_0_2_um_filter_42_11</name>
    <dbReference type="NCBI Taxonomy" id="1974643"/>
    <lineage>
        <taxon>Bacteria</taxon>
        <taxon>Candidatus Magasanikiibacteriota</taxon>
    </lineage>
</organism>
<accession>A0A2M8F9Y6</accession>
<name>A0A2M8F9Y6_9BACT</name>
<dbReference type="Proteomes" id="UP000231456">
    <property type="component" value="Unassembled WGS sequence"/>
</dbReference>
<gene>
    <name evidence="1" type="ORF">CO030_02650</name>
</gene>
<dbReference type="AlphaFoldDB" id="A0A2M8F9Y6"/>
<sequence>MIKNLVHKSKITWTGIFASWQSHEGQDPAWQALAREKGWESWAAWRENQADAIDAEKREWHIYEITHPNETIPTFLMGPFRGWQRHYPKEEAHTHSVADLVHDHTGWVQENARVHLLQDHFPERTQFIGVYAEEEDAIILFEGHHRAAAVALQVHDGDPLSFFTPPTIALTEMTAEKIRHLRSLLPEDILKVQVKRATLSG</sequence>
<dbReference type="EMBL" id="PFRH01000088">
    <property type="protein sequence ID" value="PJC52479.1"/>
    <property type="molecule type" value="Genomic_DNA"/>
</dbReference>
<evidence type="ECO:0000313" key="1">
    <source>
        <dbReference type="EMBL" id="PJC52479.1"/>
    </source>
</evidence>
<proteinExistence type="predicted"/>
<comment type="caution">
    <text evidence="1">The sequence shown here is derived from an EMBL/GenBank/DDBJ whole genome shotgun (WGS) entry which is preliminary data.</text>
</comment>
<protein>
    <submittedName>
        <fullName evidence="1">Uncharacterized protein</fullName>
    </submittedName>
</protein>
<evidence type="ECO:0000313" key="2">
    <source>
        <dbReference type="Proteomes" id="UP000231456"/>
    </source>
</evidence>
<reference evidence="2" key="1">
    <citation type="submission" date="2017-09" db="EMBL/GenBank/DDBJ databases">
        <title>Depth-based differentiation of microbial function through sediment-hosted aquifers and enrichment of novel symbionts in the deep terrestrial subsurface.</title>
        <authorList>
            <person name="Probst A.J."/>
            <person name="Ladd B."/>
            <person name="Jarett J.K."/>
            <person name="Geller-Mcgrath D.E."/>
            <person name="Sieber C.M.K."/>
            <person name="Emerson J.B."/>
            <person name="Anantharaman K."/>
            <person name="Thomas B.C."/>
            <person name="Malmstrom R."/>
            <person name="Stieglmeier M."/>
            <person name="Klingl A."/>
            <person name="Woyke T."/>
            <person name="Ryan C.M."/>
            <person name="Banfield J.F."/>
        </authorList>
    </citation>
    <scope>NUCLEOTIDE SEQUENCE [LARGE SCALE GENOMIC DNA]</scope>
</reference>